<comment type="similarity">
    <text evidence="7">Belongs to the binding-protein-dependent transport system permease family.</text>
</comment>
<dbReference type="PROSITE" id="PS50928">
    <property type="entry name" value="ABC_TM1"/>
    <property type="match status" value="1"/>
</dbReference>
<dbReference type="PANTHER" id="PTHR43744:SF12">
    <property type="entry name" value="ABC TRANSPORTER PERMEASE PROTEIN MG189-RELATED"/>
    <property type="match status" value="1"/>
</dbReference>
<dbReference type="CDD" id="cd06261">
    <property type="entry name" value="TM_PBP2"/>
    <property type="match status" value="1"/>
</dbReference>
<feature type="transmembrane region" description="Helical" evidence="7">
    <location>
        <begin position="189"/>
        <end position="210"/>
    </location>
</feature>
<evidence type="ECO:0000256" key="6">
    <source>
        <dbReference type="ARBA" id="ARBA00023136"/>
    </source>
</evidence>
<evidence type="ECO:0000256" key="2">
    <source>
        <dbReference type="ARBA" id="ARBA00022448"/>
    </source>
</evidence>
<feature type="domain" description="ABC transmembrane type-1" evidence="8">
    <location>
        <begin position="78"/>
        <end position="272"/>
    </location>
</feature>
<evidence type="ECO:0000256" key="1">
    <source>
        <dbReference type="ARBA" id="ARBA00004651"/>
    </source>
</evidence>
<feature type="transmembrane region" description="Helical" evidence="7">
    <location>
        <begin position="149"/>
        <end position="168"/>
    </location>
</feature>
<name>A0A4U8QE54_9FIRM</name>
<evidence type="ECO:0000313" key="10">
    <source>
        <dbReference type="Proteomes" id="UP000306509"/>
    </source>
</evidence>
<dbReference type="InterPro" id="IPR035906">
    <property type="entry name" value="MetI-like_sf"/>
</dbReference>
<dbReference type="EMBL" id="QGQD01000006">
    <property type="protein sequence ID" value="TLD02774.1"/>
    <property type="molecule type" value="Genomic_DNA"/>
</dbReference>
<keyword evidence="2 7" id="KW-0813">Transport</keyword>
<dbReference type="GO" id="GO:0005886">
    <property type="term" value="C:plasma membrane"/>
    <property type="evidence" value="ECO:0007669"/>
    <property type="project" value="UniProtKB-SubCell"/>
</dbReference>
<dbReference type="AlphaFoldDB" id="A0A4U8QE54"/>
<evidence type="ECO:0000256" key="7">
    <source>
        <dbReference type="RuleBase" id="RU363032"/>
    </source>
</evidence>
<dbReference type="STRING" id="180332.GCA_000797495_04438"/>
<organism evidence="9 10">
    <name type="scientific">Robinsoniella peoriensis</name>
    <dbReference type="NCBI Taxonomy" id="180332"/>
    <lineage>
        <taxon>Bacteria</taxon>
        <taxon>Bacillati</taxon>
        <taxon>Bacillota</taxon>
        <taxon>Clostridia</taxon>
        <taxon>Lachnospirales</taxon>
        <taxon>Lachnospiraceae</taxon>
        <taxon>Robinsoniella</taxon>
    </lineage>
</organism>
<dbReference type="RefSeq" id="WP_027294021.1">
    <property type="nucleotide sequence ID" value="NZ_CABMJZ010000075.1"/>
</dbReference>
<proteinExistence type="inferred from homology"/>
<protein>
    <submittedName>
        <fullName evidence="9">Lactose transport system permease protein LacG</fullName>
    </submittedName>
</protein>
<gene>
    <name evidence="9" type="primary">lacG_2</name>
    <name evidence="9" type="ORF">DSM106044_00273</name>
</gene>
<feature type="transmembrane region" description="Helical" evidence="7">
    <location>
        <begin position="77"/>
        <end position="103"/>
    </location>
</feature>
<feature type="transmembrane region" description="Helical" evidence="7">
    <location>
        <begin position="115"/>
        <end position="137"/>
    </location>
</feature>
<feature type="transmembrane region" description="Helical" evidence="7">
    <location>
        <begin position="248"/>
        <end position="271"/>
    </location>
</feature>
<dbReference type="PANTHER" id="PTHR43744">
    <property type="entry name" value="ABC TRANSPORTER PERMEASE PROTEIN MG189-RELATED-RELATED"/>
    <property type="match status" value="1"/>
</dbReference>
<accession>A0A4U8QE54</accession>
<evidence type="ECO:0000259" key="8">
    <source>
        <dbReference type="PROSITE" id="PS50928"/>
    </source>
</evidence>
<evidence type="ECO:0000313" key="9">
    <source>
        <dbReference type="EMBL" id="TLD02774.1"/>
    </source>
</evidence>
<dbReference type="Proteomes" id="UP000306509">
    <property type="component" value="Unassembled WGS sequence"/>
</dbReference>
<evidence type="ECO:0000256" key="5">
    <source>
        <dbReference type="ARBA" id="ARBA00022989"/>
    </source>
</evidence>
<reference evidence="9 10" key="1">
    <citation type="journal article" date="2019" name="Anaerobe">
        <title>Detection of Robinsoniella peoriensis in multiple bone samples of a trauma patient.</title>
        <authorList>
            <person name="Schrottner P."/>
            <person name="Hartwich K."/>
            <person name="Bunk B."/>
            <person name="Schober I."/>
            <person name="Helbig S."/>
            <person name="Rudolph W.W."/>
            <person name="Gunzer F."/>
        </authorList>
    </citation>
    <scope>NUCLEOTIDE SEQUENCE [LARGE SCALE GENOMIC DNA]</scope>
    <source>
        <strain evidence="9 10">DSM 106044</strain>
    </source>
</reference>
<keyword evidence="3" id="KW-1003">Cell membrane</keyword>
<dbReference type="Gene3D" id="1.10.3720.10">
    <property type="entry name" value="MetI-like"/>
    <property type="match status" value="1"/>
</dbReference>
<dbReference type="InterPro" id="IPR000515">
    <property type="entry name" value="MetI-like"/>
</dbReference>
<keyword evidence="4 7" id="KW-0812">Transmembrane</keyword>
<comment type="subcellular location">
    <subcellularLocation>
        <location evidence="1 7">Cell membrane</location>
        <topology evidence="1 7">Multi-pass membrane protein</topology>
    </subcellularLocation>
</comment>
<keyword evidence="5 7" id="KW-1133">Transmembrane helix</keyword>
<keyword evidence="6 7" id="KW-0472">Membrane</keyword>
<dbReference type="OrthoDB" id="9787837at2"/>
<comment type="caution">
    <text evidence="9">The sequence shown here is derived from an EMBL/GenBank/DDBJ whole genome shotgun (WGS) entry which is preliminary data.</text>
</comment>
<feature type="transmembrane region" description="Helical" evidence="7">
    <location>
        <begin position="12"/>
        <end position="38"/>
    </location>
</feature>
<dbReference type="Pfam" id="PF00528">
    <property type="entry name" value="BPD_transp_1"/>
    <property type="match status" value="1"/>
</dbReference>
<dbReference type="GO" id="GO:0055085">
    <property type="term" value="P:transmembrane transport"/>
    <property type="evidence" value="ECO:0007669"/>
    <property type="project" value="InterPro"/>
</dbReference>
<evidence type="ECO:0000256" key="4">
    <source>
        <dbReference type="ARBA" id="ARBA00022692"/>
    </source>
</evidence>
<keyword evidence="10" id="KW-1185">Reference proteome</keyword>
<evidence type="ECO:0000256" key="3">
    <source>
        <dbReference type="ARBA" id="ARBA00022475"/>
    </source>
</evidence>
<sequence>MLDKNMSQTSKIITYIILILFAGILLCPFLYMISIALATPDTNAKELFTMMPKEFYWKNFTELFSGAFDGEKPIGTWFLNTLLVVALGIAGQLFSSTFVAFGFARMRYKHKNKLFLIMLCTMMLPGQITLIPVFYLFTRVGLYNSVWPLIIPQWVGSAYNIFFTRQFISAIPGQLYEAAEIDGLSYMGIYRKIVIPLVKPALCAIAIFTFNATWGDVFGPLIYISDTNRMTLALGAANLSASSNPTGAINLSVCMCMSLLLSIPQIVVYFAGQKSLFHINLGIGNSGTK</sequence>
<dbReference type="SUPFAM" id="SSF161098">
    <property type="entry name" value="MetI-like"/>
    <property type="match status" value="1"/>
</dbReference>